<dbReference type="AlphaFoldDB" id="A0A5R9J4Z1"/>
<keyword evidence="6" id="KW-0969">Cilium</keyword>
<dbReference type="InterPro" id="IPR042187">
    <property type="entry name" value="Flagellin_C_sub2"/>
</dbReference>
<dbReference type="SUPFAM" id="SSF64518">
    <property type="entry name" value="Phase 1 flagellin"/>
    <property type="match status" value="1"/>
</dbReference>
<reference evidence="6 7" key="1">
    <citation type="submission" date="2019-05" db="EMBL/GenBank/DDBJ databases">
        <authorList>
            <person name="Pankratov T."/>
            <person name="Grouzdev D."/>
        </authorList>
    </citation>
    <scope>NUCLEOTIDE SEQUENCE [LARGE SCALE GENOMIC DNA]</scope>
    <source>
        <strain evidence="6 7">KEBCLARHB70R</strain>
    </source>
</reference>
<evidence type="ECO:0000256" key="3">
    <source>
        <dbReference type="RuleBase" id="RU362073"/>
    </source>
</evidence>
<feature type="domain" description="Flagellin C-terminal" evidence="5">
    <location>
        <begin position="401"/>
        <end position="485"/>
    </location>
</feature>
<dbReference type="GO" id="GO:0009288">
    <property type="term" value="C:bacterial-type flagellum"/>
    <property type="evidence" value="ECO:0007669"/>
    <property type="project" value="UniProtKB-SubCell"/>
</dbReference>
<comment type="function">
    <text evidence="3">Flagellin is the subunit protein which polymerizes to form the filaments of bacterial flagella.</text>
</comment>
<evidence type="ECO:0000313" key="6">
    <source>
        <dbReference type="EMBL" id="TLU72695.1"/>
    </source>
</evidence>
<evidence type="ECO:0000256" key="1">
    <source>
        <dbReference type="ARBA" id="ARBA00005709"/>
    </source>
</evidence>
<accession>A0A5R9J4Z1</accession>
<protein>
    <recommendedName>
        <fullName evidence="3">Flagellin</fullName>
    </recommendedName>
</protein>
<dbReference type="RefSeq" id="WP_138326156.1">
    <property type="nucleotide sequence ID" value="NZ_VCDI01000003.1"/>
</dbReference>
<proteinExistence type="inferred from homology"/>
<keyword evidence="6" id="KW-0966">Cell projection</keyword>
<comment type="caution">
    <text evidence="6">The sequence shown here is derived from an EMBL/GenBank/DDBJ whole genome shotgun (WGS) entry which is preliminary data.</text>
</comment>
<dbReference type="Gene3D" id="6.10.10.10">
    <property type="entry name" value="Flagellar export chaperone, C-terminal domain"/>
    <property type="match status" value="1"/>
</dbReference>
<comment type="subcellular location">
    <subcellularLocation>
        <location evidence="3">Secreted</location>
    </subcellularLocation>
    <subcellularLocation>
        <location evidence="3">Bacterial flagellum</location>
    </subcellularLocation>
</comment>
<keyword evidence="6" id="KW-0282">Flagellum</keyword>
<dbReference type="Pfam" id="PF00669">
    <property type="entry name" value="Flagellin_N"/>
    <property type="match status" value="1"/>
</dbReference>
<dbReference type="Proteomes" id="UP000305654">
    <property type="component" value="Unassembled WGS sequence"/>
</dbReference>
<evidence type="ECO:0000259" key="4">
    <source>
        <dbReference type="Pfam" id="PF00669"/>
    </source>
</evidence>
<dbReference type="OrthoDB" id="8328560at2"/>
<dbReference type="InterPro" id="IPR001029">
    <property type="entry name" value="Flagellin_N"/>
</dbReference>
<comment type="similarity">
    <text evidence="1 3">Belongs to the bacterial flagellin family.</text>
</comment>
<dbReference type="Gene3D" id="1.20.1330.10">
    <property type="entry name" value="f41 fragment of flagellin, N-terminal domain"/>
    <property type="match status" value="1"/>
</dbReference>
<dbReference type="InterPro" id="IPR046358">
    <property type="entry name" value="Flagellin_C"/>
</dbReference>
<dbReference type="PANTHER" id="PTHR42792">
    <property type="entry name" value="FLAGELLIN"/>
    <property type="match status" value="1"/>
</dbReference>
<gene>
    <name evidence="6" type="ORF">FE263_11725</name>
</gene>
<evidence type="ECO:0000256" key="2">
    <source>
        <dbReference type="ARBA" id="ARBA00023143"/>
    </source>
</evidence>
<evidence type="ECO:0000259" key="5">
    <source>
        <dbReference type="Pfam" id="PF00700"/>
    </source>
</evidence>
<dbReference type="Pfam" id="PF00700">
    <property type="entry name" value="Flagellin_C"/>
    <property type="match status" value="1"/>
</dbReference>
<feature type="domain" description="Flagellin N-terminal" evidence="4">
    <location>
        <begin position="5"/>
        <end position="138"/>
    </location>
</feature>
<evidence type="ECO:0000313" key="7">
    <source>
        <dbReference type="Proteomes" id="UP000305654"/>
    </source>
</evidence>
<dbReference type="EMBL" id="VCDI01000003">
    <property type="protein sequence ID" value="TLU72695.1"/>
    <property type="molecule type" value="Genomic_DNA"/>
</dbReference>
<name>A0A5R9J4Z1_9PROT</name>
<sequence>MTFSVNTNTASIAALASLRMTATQLTQTENQISTGKKISSASDDPAVYAISQGMNSQIAGLAGVSSGLQFTAQVVSTASTQATATSGLLSSLAQTITAGQTNGLSATTINNSINATLKQIDANATGATFQGVNLLSGSIGSGVTSTSVSAVQDLVGDKFSLAGSNATSSGLGLAGLNVAQAGLQIAVGTTATAFGDGAATPAELTLVSSAPGGTATTGTAQSPYVTSSYILNNAHTADAAITTAINTALGSQGSTATVTGGVLSMAGAFTTSTDANNNSVYTDTATGNSITVSTDASNNNTYSVSTAVDSNGNTTAKTNITSVETSSAETNNATNAAGTAPLQVDLLMTAVQNSGYGVTKDSTTGDLTVSGGNLNTIDPNNASSVGTGTVTAVTGSAVAVDAVNAAISKMNTISSSLGSSTNLLTGLQSTVSTLSDALTSGVGALTDADLSAESAKLTSLQTKQQLAIQSLSIANSQSSSIMSLFR</sequence>
<keyword evidence="7" id="KW-1185">Reference proteome</keyword>
<organism evidence="6 7">
    <name type="scientific">Lichenicoccus roseus</name>
    <dbReference type="NCBI Taxonomy" id="2683649"/>
    <lineage>
        <taxon>Bacteria</taxon>
        <taxon>Pseudomonadati</taxon>
        <taxon>Pseudomonadota</taxon>
        <taxon>Alphaproteobacteria</taxon>
        <taxon>Acetobacterales</taxon>
        <taxon>Acetobacteraceae</taxon>
        <taxon>Lichenicoccus</taxon>
    </lineage>
</organism>
<dbReference type="InterPro" id="IPR001492">
    <property type="entry name" value="Flagellin"/>
</dbReference>
<keyword evidence="3" id="KW-0964">Secreted</keyword>
<dbReference type="PANTHER" id="PTHR42792:SF2">
    <property type="entry name" value="FLAGELLIN"/>
    <property type="match status" value="1"/>
</dbReference>
<dbReference type="GO" id="GO:0005198">
    <property type="term" value="F:structural molecule activity"/>
    <property type="evidence" value="ECO:0007669"/>
    <property type="project" value="UniProtKB-UniRule"/>
</dbReference>
<keyword evidence="2 3" id="KW-0975">Bacterial flagellum</keyword>
<dbReference type="GO" id="GO:0005576">
    <property type="term" value="C:extracellular region"/>
    <property type="evidence" value="ECO:0007669"/>
    <property type="project" value="UniProtKB-SubCell"/>
</dbReference>